<proteinExistence type="predicted"/>
<dbReference type="Proteomes" id="UP000586346">
    <property type="component" value="Unassembled WGS sequence"/>
</dbReference>
<dbReference type="RefSeq" id="WP_016157605.1">
    <property type="nucleotide sequence ID" value="NZ_AP026382.1"/>
</dbReference>
<evidence type="ECO:0000313" key="7">
    <source>
        <dbReference type="Proteomes" id="UP000185597"/>
    </source>
</evidence>
<dbReference type="OrthoDB" id="8603552at2"/>
<dbReference type="Proteomes" id="UP001058317">
    <property type="component" value="Chromosome"/>
</dbReference>
<dbReference type="EMBL" id="JACXSK010000029">
    <property type="protein sequence ID" value="MBD3125920.1"/>
    <property type="molecule type" value="Genomic_DNA"/>
</dbReference>
<name>A0A1R0FPJ6_CITBR</name>
<keyword evidence="9" id="KW-1185">Reference proteome</keyword>
<evidence type="ECO:0000313" key="4">
    <source>
        <dbReference type="EMBL" id="MBD3125920.1"/>
    </source>
</evidence>
<dbReference type="AlphaFoldDB" id="A0A1R0FPJ6"/>
<dbReference type="Pfam" id="PF03889">
    <property type="entry name" value="ArfA"/>
    <property type="match status" value="1"/>
</dbReference>
<evidence type="ECO:0000313" key="6">
    <source>
        <dbReference type="EMBL" id="OQM39377.1"/>
    </source>
</evidence>
<reference evidence="3 9" key="3">
    <citation type="submission" date="2020-08" db="EMBL/GenBank/DDBJ databases">
        <title>Emergence and comparative genomics analysis of Citrobacter in Fennec fox imported from North Africa to China.</title>
        <authorList>
            <person name="Zheng B."/>
        </authorList>
    </citation>
    <scope>NUCLEOTIDE SEQUENCE [LARGE SCALE GENOMIC DNA]</scope>
    <source>
        <strain evidence="3 9">FF371</strain>
    </source>
</reference>
<dbReference type="InterPro" id="IPR005589">
    <property type="entry name" value="ArfA"/>
</dbReference>
<gene>
    <name evidence="4" type="primary">arfA</name>
    <name evidence="5" type="ORF">BWD41_24990</name>
    <name evidence="6" type="ORF">BZK42_25290</name>
    <name evidence="3" type="ORF">H6P72_24245</name>
    <name evidence="4" type="ORF">ID160_25050</name>
    <name evidence="2" type="ORF">KAM621c_04440</name>
</gene>
<protein>
    <submittedName>
        <fullName evidence="2 4">Alternative ribosome-rescue factor A</fullName>
    </submittedName>
</protein>
<dbReference type="EMBL" id="AP026382">
    <property type="protein sequence ID" value="BDN95339.1"/>
    <property type="molecule type" value="Genomic_DNA"/>
</dbReference>
<feature type="compositionally biased region" description="Basic residues" evidence="1">
    <location>
        <begin position="33"/>
        <end position="47"/>
    </location>
</feature>
<evidence type="ECO:0000313" key="2">
    <source>
        <dbReference type="EMBL" id="BDN95339.1"/>
    </source>
</evidence>
<dbReference type="EMBL" id="MTCP01000022">
    <property type="protein sequence ID" value="OLY66595.1"/>
    <property type="molecule type" value="Genomic_DNA"/>
</dbReference>
<sequence length="72" mass="8164">MSRYQHTKGQIKDNAIEALLHDPLFRQRVEKNKKGKGSYLRKGKHGNRGNWEASGKKVIHFFTTGLLVSVSA</sequence>
<feature type="region of interest" description="Disordered" evidence="1">
    <location>
        <begin position="31"/>
        <end position="51"/>
    </location>
</feature>
<dbReference type="EMBL" id="NAEW01000025">
    <property type="protein sequence ID" value="OQM39377.1"/>
    <property type="molecule type" value="Genomic_DNA"/>
</dbReference>
<reference evidence="4" key="4">
    <citation type="submission" date="2020-09" db="EMBL/GenBank/DDBJ databases">
        <title>Characterization of IncC plasmids in Enterobacterales of food-producing animals originating from China.</title>
        <authorList>
            <person name="Zhang Y."/>
            <person name="Lei C.-W."/>
        </authorList>
    </citation>
    <scope>NUCLEOTIDE SEQUENCE</scope>
    <source>
        <strain evidence="4">CC1</strain>
    </source>
</reference>
<dbReference type="EMBL" id="JACLAH010000013">
    <property type="protein sequence ID" value="MBC2649715.1"/>
    <property type="molecule type" value="Genomic_DNA"/>
</dbReference>
<dbReference type="Proteomes" id="UP000185597">
    <property type="component" value="Unassembled WGS sequence"/>
</dbReference>
<evidence type="ECO:0000313" key="9">
    <source>
        <dbReference type="Proteomes" id="UP000586346"/>
    </source>
</evidence>
<reference evidence="5 7" key="1">
    <citation type="submission" date="2017-01" db="EMBL/GenBank/DDBJ databases">
        <title>First report of the plasmid-mediated mcr-1 gene in Citrobacter freudii.</title>
        <authorList>
            <person name="Liu J."/>
            <person name="Yang Y."/>
            <person name="Li Y."/>
            <person name="Liu D."/>
            <person name="Tuo H."/>
            <person name="Davis M."/>
            <person name="Zhang A."/>
        </authorList>
    </citation>
    <scope>NUCLEOTIDE SEQUENCE [LARGE SCALE GENOMIC DNA]</scope>
    <source>
        <strain evidence="5 7">SCC4</strain>
    </source>
</reference>
<reference evidence="6 8" key="2">
    <citation type="submission" date="2017-03" db="EMBL/GenBank/DDBJ databases">
        <authorList>
            <person name="Afonso C.L."/>
            <person name="Miller P.J."/>
            <person name="Scott M.A."/>
            <person name="Spackman E."/>
            <person name="Goraichik I."/>
            <person name="Dimitrov K.M."/>
            <person name="Suarez D.L."/>
            <person name="Swayne D.E."/>
        </authorList>
    </citation>
    <scope>NUCLEOTIDE SEQUENCE [LARGE SCALE GENOMIC DNA]</scope>
    <source>
        <strain evidence="6 8">ATCC 51113</strain>
    </source>
</reference>
<dbReference type="Proteomes" id="UP000192573">
    <property type="component" value="Unassembled WGS sequence"/>
</dbReference>
<organism evidence="4 10">
    <name type="scientific">Citrobacter braakii</name>
    <dbReference type="NCBI Taxonomy" id="57706"/>
    <lineage>
        <taxon>Bacteria</taxon>
        <taxon>Pseudomonadati</taxon>
        <taxon>Pseudomonadota</taxon>
        <taxon>Gammaproteobacteria</taxon>
        <taxon>Enterobacterales</taxon>
        <taxon>Enterobacteriaceae</taxon>
        <taxon>Citrobacter</taxon>
        <taxon>Citrobacter freundii complex</taxon>
    </lineage>
</organism>
<reference evidence="2" key="5">
    <citation type="submission" date="2022-07" db="EMBL/GenBank/DDBJ databases">
        <title>Complete genome sequence of carbapenem-resistant Citrobacter spp. in Japan.</title>
        <authorList>
            <person name="Maehana S."/>
            <person name="Suzuki M."/>
            <person name="Kitasato H."/>
        </authorList>
    </citation>
    <scope>NUCLEOTIDE SEQUENCE</scope>
    <source>
        <strain evidence="2">KAM621</strain>
    </source>
</reference>
<evidence type="ECO:0000313" key="8">
    <source>
        <dbReference type="Proteomes" id="UP000192573"/>
    </source>
</evidence>
<accession>A0A1R0FPJ6</accession>
<evidence type="ECO:0000313" key="3">
    <source>
        <dbReference type="EMBL" id="MBC2649715.1"/>
    </source>
</evidence>
<dbReference type="GO" id="GO:0072344">
    <property type="term" value="P:rescue of stalled ribosome"/>
    <property type="evidence" value="ECO:0007669"/>
    <property type="project" value="InterPro"/>
</dbReference>
<evidence type="ECO:0000256" key="1">
    <source>
        <dbReference type="SAM" id="MobiDB-lite"/>
    </source>
</evidence>
<evidence type="ECO:0000313" key="10">
    <source>
        <dbReference type="Proteomes" id="UP000605024"/>
    </source>
</evidence>
<evidence type="ECO:0000313" key="5">
    <source>
        <dbReference type="EMBL" id="OLY66595.1"/>
    </source>
</evidence>
<dbReference type="Proteomes" id="UP000605024">
    <property type="component" value="Unassembled WGS sequence"/>
</dbReference>